<dbReference type="Gene3D" id="3.90.550.10">
    <property type="entry name" value="Spore Coat Polysaccharide Biosynthesis Protein SpsA, Chain A"/>
    <property type="match status" value="1"/>
</dbReference>
<dbReference type="GO" id="GO:0005886">
    <property type="term" value="C:plasma membrane"/>
    <property type="evidence" value="ECO:0007669"/>
    <property type="project" value="UniProtKB-SubCell"/>
</dbReference>
<keyword evidence="8" id="KW-1185">Reference proteome</keyword>
<protein>
    <submittedName>
        <fullName evidence="7">Glycosyltransferase involved in cell wall bisynthesis</fullName>
    </submittedName>
</protein>
<dbReference type="STRING" id="867345.SAMN05421693_10355"/>
<feature type="domain" description="Glycosyltransferase 2-like" evidence="6">
    <location>
        <begin position="23"/>
        <end position="143"/>
    </location>
</feature>
<evidence type="ECO:0000313" key="8">
    <source>
        <dbReference type="Proteomes" id="UP000199496"/>
    </source>
</evidence>
<reference evidence="7 8" key="1">
    <citation type="submission" date="2016-10" db="EMBL/GenBank/DDBJ databases">
        <authorList>
            <person name="de Groot N.N."/>
        </authorList>
    </citation>
    <scope>NUCLEOTIDE SEQUENCE [LARGE SCALE GENOMIC DNA]</scope>
    <source>
        <strain evidence="7 8">B7-7</strain>
    </source>
</reference>
<dbReference type="PANTHER" id="PTHR43646">
    <property type="entry name" value="GLYCOSYLTRANSFERASE"/>
    <property type="match status" value="1"/>
</dbReference>
<organism evidence="7 8">
    <name type="scientific">Ectothiorhodospira magna</name>
    <dbReference type="NCBI Taxonomy" id="867345"/>
    <lineage>
        <taxon>Bacteria</taxon>
        <taxon>Pseudomonadati</taxon>
        <taxon>Pseudomonadota</taxon>
        <taxon>Gammaproteobacteria</taxon>
        <taxon>Chromatiales</taxon>
        <taxon>Ectothiorhodospiraceae</taxon>
        <taxon>Ectothiorhodospira</taxon>
    </lineage>
</organism>
<dbReference type="Proteomes" id="UP000199496">
    <property type="component" value="Unassembled WGS sequence"/>
</dbReference>
<dbReference type="InterPro" id="IPR029044">
    <property type="entry name" value="Nucleotide-diphossugar_trans"/>
</dbReference>
<evidence type="ECO:0000313" key="7">
    <source>
        <dbReference type="EMBL" id="SEP67732.1"/>
    </source>
</evidence>
<gene>
    <name evidence="7" type="ORF">SAMN05421693_10355</name>
</gene>
<evidence type="ECO:0000256" key="4">
    <source>
        <dbReference type="ARBA" id="ARBA00022679"/>
    </source>
</evidence>
<keyword evidence="2" id="KW-1003">Cell membrane</keyword>
<dbReference type="GO" id="GO:0016757">
    <property type="term" value="F:glycosyltransferase activity"/>
    <property type="evidence" value="ECO:0007669"/>
    <property type="project" value="UniProtKB-KW"/>
</dbReference>
<dbReference type="Pfam" id="PF00535">
    <property type="entry name" value="Glycos_transf_2"/>
    <property type="match status" value="1"/>
</dbReference>
<sequence length="260" mass="29082">MVADVQKCPGLGGLMPKATPQVSLVIPAWNEAELLGRTLDNLRQACDGLSASYEIIVVDNDSDDDTPDIARAAGAVVVHEPVRRIARARNAGAKVARGHWLIFVDADTWPSRALLRASLDALASGEVCAGGARLEFDHLEYGFYRLGSRFWNGLSLRLGLVAGCYVFCTREAFQAVGGFSEKVYAGEEVFLSRRLKGWGRRRGQRFYVLPEPTVRTSGRKAQWFSPWQHFLVTATVLLVPFALRSRRLTWFWYRRPTQKP</sequence>
<evidence type="ECO:0000256" key="1">
    <source>
        <dbReference type="ARBA" id="ARBA00004236"/>
    </source>
</evidence>
<dbReference type="InterPro" id="IPR001173">
    <property type="entry name" value="Glyco_trans_2-like"/>
</dbReference>
<dbReference type="SUPFAM" id="SSF53448">
    <property type="entry name" value="Nucleotide-diphospho-sugar transferases"/>
    <property type="match status" value="1"/>
</dbReference>
<keyword evidence="3" id="KW-0328">Glycosyltransferase</keyword>
<keyword evidence="5" id="KW-0472">Membrane</keyword>
<dbReference type="PANTHER" id="PTHR43646:SF2">
    <property type="entry name" value="GLYCOSYLTRANSFERASE 2-LIKE DOMAIN-CONTAINING PROTEIN"/>
    <property type="match status" value="1"/>
</dbReference>
<keyword evidence="4 7" id="KW-0808">Transferase</keyword>
<proteinExistence type="predicted"/>
<dbReference type="AlphaFoldDB" id="A0A1H8ZTJ4"/>
<evidence type="ECO:0000259" key="6">
    <source>
        <dbReference type="Pfam" id="PF00535"/>
    </source>
</evidence>
<evidence type="ECO:0000256" key="5">
    <source>
        <dbReference type="ARBA" id="ARBA00023136"/>
    </source>
</evidence>
<name>A0A1H8ZTJ4_9GAMM</name>
<comment type="subcellular location">
    <subcellularLocation>
        <location evidence="1">Cell membrane</location>
    </subcellularLocation>
</comment>
<evidence type="ECO:0000256" key="2">
    <source>
        <dbReference type="ARBA" id="ARBA00022475"/>
    </source>
</evidence>
<evidence type="ECO:0000256" key="3">
    <source>
        <dbReference type="ARBA" id="ARBA00022676"/>
    </source>
</evidence>
<dbReference type="EMBL" id="FOFO01000003">
    <property type="protein sequence ID" value="SEP67732.1"/>
    <property type="molecule type" value="Genomic_DNA"/>
</dbReference>
<accession>A0A1H8ZTJ4</accession>